<dbReference type="Proteomes" id="UP001229421">
    <property type="component" value="Unassembled WGS sequence"/>
</dbReference>
<protein>
    <submittedName>
        <fullName evidence="1">Uncharacterized protein</fullName>
    </submittedName>
</protein>
<evidence type="ECO:0000313" key="1">
    <source>
        <dbReference type="EMBL" id="KAK1415120.1"/>
    </source>
</evidence>
<organism evidence="1 2">
    <name type="scientific">Tagetes erecta</name>
    <name type="common">African marigold</name>
    <dbReference type="NCBI Taxonomy" id="13708"/>
    <lineage>
        <taxon>Eukaryota</taxon>
        <taxon>Viridiplantae</taxon>
        <taxon>Streptophyta</taxon>
        <taxon>Embryophyta</taxon>
        <taxon>Tracheophyta</taxon>
        <taxon>Spermatophyta</taxon>
        <taxon>Magnoliopsida</taxon>
        <taxon>eudicotyledons</taxon>
        <taxon>Gunneridae</taxon>
        <taxon>Pentapetalae</taxon>
        <taxon>asterids</taxon>
        <taxon>campanulids</taxon>
        <taxon>Asterales</taxon>
        <taxon>Asteraceae</taxon>
        <taxon>Asteroideae</taxon>
        <taxon>Heliantheae alliance</taxon>
        <taxon>Tageteae</taxon>
        <taxon>Tagetes</taxon>
    </lineage>
</organism>
<evidence type="ECO:0000313" key="2">
    <source>
        <dbReference type="Proteomes" id="UP001229421"/>
    </source>
</evidence>
<gene>
    <name evidence="1" type="ORF">QVD17_30891</name>
</gene>
<name>A0AAD8K8R3_TARER</name>
<dbReference type="EMBL" id="JAUHHV010000008">
    <property type="protein sequence ID" value="KAK1415120.1"/>
    <property type="molecule type" value="Genomic_DNA"/>
</dbReference>
<accession>A0AAD8K8R3</accession>
<sequence length="78" mass="9029">MDRFRGDDHREYIVVNCVSSYSFNFQIFFVQSSNPTRRPFQVPTPLHFAALHLIRSDAVPFRHITQTPGSLTDSDVNM</sequence>
<proteinExistence type="predicted"/>
<reference evidence="1" key="1">
    <citation type="journal article" date="2023" name="bioRxiv">
        <title>Improved chromosome-level genome assembly for marigold (Tagetes erecta).</title>
        <authorList>
            <person name="Jiang F."/>
            <person name="Yuan L."/>
            <person name="Wang S."/>
            <person name="Wang H."/>
            <person name="Xu D."/>
            <person name="Wang A."/>
            <person name="Fan W."/>
        </authorList>
    </citation>
    <scope>NUCLEOTIDE SEQUENCE</scope>
    <source>
        <strain evidence="1">WSJ</strain>
        <tissue evidence="1">Leaf</tissue>
    </source>
</reference>
<comment type="caution">
    <text evidence="1">The sequence shown here is derived from an EMBL/GenBank/DDBJ whole genome shotgun (WGS) entry which is preliminary data.</text>
</comment>
<dbReference type="AlphaFoldDB" id="A0AAD8K8R3"/>
<keyword evidence="2" id="KW-1185">Reference proteome</keyword>